<protein>
    <submittedName>
        <fullName evidence="3">Sialate O-acetylesterase</fullName>
    </submittedName>
</protein>
<dbReference type="PANTHER" id="PTHR22901:SF0">
    <property type="entry name" value="SIALATE O-ACETYLESTERASE"/>
    <property type="match status" value="1"/>
</dbReference>
<dbReference type="EMBL" id="WPIN01000020">
    <property type="protein sequence ID" value="MVM35042.1"/>
    <property type="molecule type" value="Genomic_DNA"/>
</dbReference>
<dbReference type="InterPro" id="IPR005181">
    <property type="entry name" value="SASA"/>
</dbReference>
<organism evidence="3 4">
    <name type="scientific">Spirosoma arboris</name>
    <dbReference type="NCBI Taxonomy" id="2682092"/>
    <lineage>
        <taxon>Bacteria</taxon>
        <taxon>Pseudomonadati</taxon>
        <taxon>Bacteroidota</taxon>
        <taxon>Cytophagia</taxon>
        <taxon>Cytophagales</taxon>
        <taxon>Cytophagaceae</taxon>
        <taxon>Spirosoma</taxon>
    </lineage>
</organism>
<sequence length="502" mass="56722">MIEHKSVKVILVVLLGMGFLPFIKAQDRTPLKFADPLTDNMVVQQNKPFTVWGTANPNAEITITPDWTAPITVKSTETGNFKGIVPVPAIQEGDYKPHTLTLLSGTESKQLANILIGELWICSGQSNMQFSMKEVPNAEAEIAKATNSHIRLFNTKLNFSDTPIQNVTGNWMECTPQSVREFSAVGYYFGETLQKKLNVPVGLLFTGIGASAAQAYVPKEVLKAHPTLDSAYLEPYLRSEKSKEKIDGGFTFEKVTRPYLLYNALINPFTNLSIKGFCWYQGESNRNERGTYTRLMYAMIESWRTNFSQGNLPFYYVQVAPFFYDIEDPVRADYAFFREAQERISELGNTEMVVTMDVGESKDLHPKNKKPIGVRLANTALNRTYGFLDVRYQGPQFEYAEFNGHKAFVHFKPESVNTGLTTNDGKLPQHFQLSGSDQVFYPAGAKIVGNRIEVYSDKVRKPVAVRYAFTNYPVTNLENTDHIPALPFRSDDWKEPVWTTKK</sequence>
<comment type="caution">
    <text evidence="3">The sequence shown here is derived from an EMBL/GenBank/DDBJ whole genome shotgun (WGS) entry which is preliminary data.</text>
</comment>
<evidence type="ECO:0000313" key="4">
    <source>
        <dbReference type="Proteomes" id="UP000436006"/>
    </source>
</evidence>
<gene>
    <name evidence="3" type="ORF">GO755_33760</name>
</gene>
<name>A0A7K1SMM3_9BACT</name>
<keyword evidence="4" id="KW-1185">Reference proteome</keyword>
<dbReference type="Pfam" id="PF03629">
    <property type="entry name" value="SASA"/>
    <property type="match status" value="1"/>
</dbReference>
<evidence type="ECO:0000313" key="3">
    <source>
        <dbReference type="EMBL" id="MVM35042.1"/>
    </source>
</evidence>
<proteinExistence type="predicted"/>
<evidence type="ECO:0000256" key="1">
    <source>
        <dbReference type="ARBA" id="ARBA00022801"/>
    </source>
</evidence>
<keyword evidence="1" id="KW-0378">Hydrolase</keyword>
<dbReference type="GO" id="GO:0001681">
    <property type="term" value="F:sialate O-acetylesterase activity"/>
    <property type="evidence" value="ECO:0007669"/>
    <property type="project" value="InterPro"/>
</dbReference>
<dbReference type="GO" id="GO:0005975">
    <property type="term" value="P:carbohydrate metabolic process"/>
    <property type="evidence" value="ECO:0007669"/>
    <property type="project" value="TreeGrafter"/>
</dbReference>
<dbReference type="RefSeq" id="WP_157589861.1">
    <property type="nucleotide sequence ID" value="NZ_WPIN01000020.1"/>
</dbReference>
<dbReference type="Gene3D" id="3.40.50.1110">
    <property type="entry name" value="SGNH hydrolase"/>
    <property type="match status" value="1"/>
</dbReference>
<evidence type="ECO:0000259" key="2">
    <source>
        <dbReference type="Pfam" id="PF03629"/>
    </source>
</evidence>
<dbReference type="AlphaFoldDB" id="A0A7K1SMM3"/>
<dbReference type="InterPro" id="IPR039329">
    <property type="entry name" value="SIAE"/>
</dbReference>
<dbReference type="Proteomes" id="UP000436006">
    <property type="component" value="Unassembled WGS sequence"/>
</dbReference>
<dbReference type="SUPFAM" id="SSF52266">
    <property type="entry name" value="SGNH hydrolase"/>
    <property type="match status" value="1"/>
</dbReference>
<reference evidence="3 4" key="1">
    <citation type="submission" date="2019-12" db="EMBL/GenBank/DDBJ databases">
        <title>Spirosoma sp. HMF4905 genome sequencing and assembly.</title>
        <authorList>
            <person name="Kang H."/>
            <person name="Cha I."/>
            <person name="Kim H."/>
            <person name="Joh K."/>
        </authorList>
    </citation>
    <scope>NUCLEOTIDE SEQUENCE [LARGE SCALE GENOMIC DNA]</scope>
    <source>
        <strain evidence="3 4">HMF4905</strain>
    </source>
</reference>
<feature type="domain" description="Sialate O-acetylesterase" evidence="2">
    <location>
        <begin position="118"/>
        <end position="380"/>
    </location>
</feature>
<dbReference type="PANTHER" id="PTHR22901">
    <property type="entry name" value="SIALATE O-ACETYLESTERASE"/>
    <property type="match status" value="1"/>
</dbReference>
<dbReference type="InterPro" id="IPR036514">
    <property type="entry name" value="SGNH_hydro_sf"/>
</dbReference>
<accession>A0A7K1SMM3</accession>